<evidence type="ECO:0000256" key="1">
    <source>
        <dbReference type="SAM" id="Phobius"/>
    </source>
</evidence>
<evidence type="ECO:0000313" key="3">
    <source>
        <dbReference type="EMBL" id="QDV21018.1"/>
    </source>
</evidence>
<protein>
    <submittedName>
        <fullName evidence="3">Type II secretion system protein G</fullName>
    </submittedName>
</protein>
<dbReference type="AlphaFoldDB" id="A0A518FXA8"/>
<dbReference type="PROSITE" id="PS00409">
    <property type="entry name" value="PROKAR_NTER_METHYL"/>
    <property type="match status" value="1"/>
</dbReference>
<keyword evidence="1" id="KW-0472">Membrane</keyword>
<reference evidence="3 4" key="1">
    <citation type="submission" date="2019-02" db="EMBL/GenBank/DDBJ databases">
        <title>Deep-cultivation of Planctomycetes and their phenomic and genomic characterization uncovers novel biology.</title>
        <authorList>
            <person name="Wiegand S."/>
            <person name="Jogler M."/>
            <person name="Boedeker C."/>
            <person name="Pinto D."/>
            <person name="Vollmers J."/>
            <person name="Rivas-Marin E."/>
            <person name="Kohn T."/>
            <person name="Peeters S.H."/>
            <person name="Heuer A."/>
            <person name="Rast P."/>
            <person name="Oberbeckmann S."/>
            <person name="Bunk B."/>
            <person name="Jeske O."/>
            <person name="Meyerdierks A."/>
            <person name="Storesund J.E."/>
            <person name="Kallscheuer N."/>
            <person name="Luecker S."/>
            <person name="Lage O.M."/>
            <person name="Pohl T."/>
            <person name="Merkel B.J."/>
            <person name="Hornburger P."/>
            <person name="Mueller R.-W."/>
            <person name="Bruemmer F."/>
            <person name="Labrenz M."/>
            <person name="Spormann A.M."/>
            <person name="Op den Camp H."/>
            <person name="Overmann J."/>
            <person name="Amann R."/>
            <person name="Jetten M.S.M."/>
            <person name="Mascher T."/>
            <person name="Medema M.H."/>
            <person name="Devos D.P."/>
            <person name="Kaster A.-K."/>
            <person name="Ovreas L."/>
            <person name="Rohde M."/>
            <person name="Galperin M.Y."/>
            <person name="Jogler C."/>
        </authorList>
    </citation>
    <scope>NUCLEOTIDE SEQUENCE [LARGE SCALE GENOMIC DNA]</scope>
    <source>
        <strain evidence="3 4">Pan153</strain>
    </source>
</reference>
<sequence length="312" mass="34143">MKVSVRRKRGFTLIELLVVIAIIAILIALLLPAVQQAREAARRSQCKNNLKQLGLAFHNYHDNFTMLPTGYFHSSGYIAGWAARILPYIDQAPRYNKITSLGELTTLMPYRFTTAPHNGDTNLFTDPIPVFVCPSSEIGERASDFSTGWGGNPGNDASLHYRGNGGSVDVGFVNGSNSSRHYGTSGVLYPGCKTRMRDITDGTTNTFLLGELSSYIGWSGSKGGWDDIVPWTWATYYYGSTSGYLMIDTKLVQYPIGSGLHSQYGVGWRSQHVGGTHMLLCDGSVRFLSESLSLDLLKSLATRGTGEVVGEF</sequence>
<dbReference type="RefSeq" id="WP_145459618.1">
    <property type="nucleotide sequence ID" value="NZ_CP036317.1"/>
</dbReference>
<dbReference type="OrthoDB" id="246009at2"/>
<organism evidence="3 4">
    <name type="scientific">Gimesia panareensis</name>
    <dbReference type="NCBI Taxonomy" id="2527978"/>
    <lineage>
        <taxon>Bacteria</taxon>
        <taxon>Pseudomonadati</taxon>
        <taxon>Planctomycetota</taxon>
        <taxon>Planctomycetia</taxon>
        <taxon>Planctomycetales</taxon>
        <taxon>Planctomycetaceae</taxon>
        <taxon>Gimesia</taxon>
    </lineage>
</organism>
<dbReference type="Proteomes" id="UP000320839">
    <property type="component" value="Chromosome"/>
</dbReference>
<dbReference type="PANTHER" id="PTHR30093:SF2">
    <property type="entry name" value="TYPE II SECRETION SYSTEM PROTEIN H"/>
    <property type="match status" value="1"/>
</dbReference>
<keyword evidence="1" id="KW-0812">Transmembrane</keyword>
<gene>
    <name evidence="3" type="primary">xcpT_41</name>
    <name evidence="3" type="ORF">Pan153_57000</name>
</gene>
<dbReference type="Pfam" id="PF07596">
    <property type="entry name" value="SBP_bac_10"/>
    <property type="match status" value="1"/>
</dbReference>
<dbReference type="InterPro" id="IPR027558">
    <property type="entry name" value="Pre_pil_HX9DG_C"/>
</dbReference>
<proteinExistence type="predicted"/>
<dbReference type="InterPro" id="IPR012902">
    <property type="entry name" value="N_methyl_site"/>
</dbReference>
<dbReference type="Gene3D" id="3.30.700.10">
    <property type="entry name" value="Glycoprotein, Type 4 Pilin"/>
    <property type="match status" value="1"/>
</dbReference>
<dbReference type="SUPFAM" id="SSF54523">
    <property type="entry name" value="Pili subunits"/>
    <property type="match status" value="1"/>
</dbReference>
<dbReference type="PANTHER" id="PTHR30093">
    <property type="entry name" value="GENERAL SECRETION PATHWAY PROTEIN G"/>
    <property type="match status" value="1"/>
</dbReference>
<feature type="domain" description="DUF1559" evidence="2">
    <location>
        <begin position="35"/>
        <end position="292"/>
    </location>
</feature>
<dbReference type="NCBIfam" id="TIGR02532">
    <property type="entry name" value="IV_pilin_GFxxxE"/>
    <property type="match status" value="1"/>
</dbReference>
<keyword evidence="1" id="KW-1133">Transmembrane helix</keyword>
<accession>A0A518FXA8</accession>
<dbReference type="Pfam" id="PF07963">
    <property type="entry name" value="N_methyl"/>
    <property type="match status" value="1"/>
</dbReference>
<name>A0A518FXA8_9PLAN</name>
<dbReference type="InterPro" id="IPR011453">
    <property type="entry name" value="DUF1559"/>
</dbReference>
<dbReference type="InterPro" id="IPR045584">
    <property type="entry name" value="Pilin-like"/>
</dbReference>
<feature type="transmembrane region" description="Helical" evidence="1">
    <location>
        <begin position="12"/>
        <end position="34"/>
    </location>
</feature>
<evidence type="ECO:0000313" key="4">
    <source>
        <dbReference type="Proteomes" id="UP000320839"/>
    </source>
</evidence>
<dbReference type="EMBL" id="CP036317">
    <property type="protein sequence ID" value="QDV21018.1"/>
    <property type="molecule type" value="Genomic_DNA"/>
</dbReference>
<dbReference type="NCBIfam" id="TIGR04294">
    <property type="entry name" value="pre_pil_HX9DG"/>
    <property type="match status" value="1"/>
</dbReference>
<evidence type="ECO:0000259" key="2">
    <source>
        <dbReference type="Pfam" id="PF07596"/>
    </source>
</evidence>